<dbReference type="Pfam" id="PF21906">
    <property type="entry name" value="WHD_NrtR"/>
    <property type="match status" value="1"/>
</dbReference>
<protein>
    <submittedName>
        <fullName evidence="2">NUDIX domain-containing protein</fullName>
    </submittedName>
</protein>
<dbReference type="PANTHER" id="PTHR43736">
    <property type="entry name" value="ADP-RIBOSE PYROPHOSPHATASE"/>
    <property type="match status" value="1"/>
</dbReference>
<feature type="domain" description="Nudix hydrolase" evidence="1">
    <location>
        <begin position="1"/>
        <end position="137"/>
    </location>
</feature>
<dbReference type="PANTHER" id="PTHR43736:SF4">
    <property type="entry name" value="SLR1690 PROTEIN"/>
    <property type="match status" value="1"/>
</dbReference>
<dbReference type="Gene3D" id="3.90.79.10">
    <property type="entry name" value="Nucleoside Triphosphate Pyrophosphohydrolase"/>
    <property type="match status" value="1"/>
</dbReference>
<dbReference type="InterPro" id="IPR015797">
    <property type="entry name" value="NUDIX_hydrolase-like_dom_sf"/>
</dbReference>
<dbReference type="InterPro" id="IPR036390">
    <property type="entry name" value="WH_DNA-bd_sf"/>
</dbReference>
<dbReference type="InterPro" id="IPR000086">
    <property type="entry name" value="NUDIX_hydrolase_dom"/>
</dbReference>
<dbReference type="Pfam" id="PF00293">
    <property type="entry name" value="NUDIX"/>
    <property type="match status" value="1"/>
</dbReference>
<name>A0ABT5KUW1_9BURK</name>
<comment type="caution">
    <text evidence="2">The sequence shown here is derived from an EMBL/GenBank/DDBJ whole genome shotgun (WGS) entry which is preliminary data.</text>
</comment>
<evidence type="ECO:0000313" key="2">
    <source>
        <dbReference type="EMBL" id="MDC8786235.1"/>
    </source>
</evidence>
<organism evidence="2 3">
    <name type="scientific">Roseateles koreensis</name>
    <dbReference type="NCBI Taxonomy" id="2987526"/>
    <lineage>
        <taxon>Bacteria</taxon>
        <taxon>Pseudomonadati</taxon>
        <taxon>Pseudomonadota</taxon>
        <taxon>Betaproteobacteria</taxon>
        <taxon>Burkholderiales</taxon>
        <taxon>Sphaerotilaceae</taxon>
        <taxon>Roseateles</taxon>
    </lineage>
</organism>
<gene>
    <name evidence="2" type="ORF">PRZ01_13655</name>
</gene>
<keyword evidence="3" id="KW-1185">Reference proteome</keyword>
<reference evidence="2 3" key="1">
    <citation type="submission" date="2022-10" db="EMBL/GenBank/DDBJ databases">
        <title>paucibacter sp. hw8 Genome sequencing.</title>
        <authorList>
            <person name="Park S."/>
        </authorList>
    </citation>
    <scope>NUCLEOTIDE SEQUENCE [LARGE SCALE GENOMIC DNA]</scope>
    <source>
        <strain evidence="3">hw8</strain>
    </source>
</reference>
<evidence type="ECO:0000313" key="3">
    <source>
        <dbReference type="Proteomes" id="UP001219862"/>
    </source>
</evidence>
<dbReference type="Proteomes" id="UP001219862">
    <property type="component" value="Unassembled WGS sequence"/>
</dbReference>
<dbReference type="InterPro" id="IPR036388">
    <property type="entry name" value="WH-like_DNA-bd_sf"/>
</dbReference>
<accession>A0ABT5KUW1</accession>
<dbReference type="PROSITE" id="PS51462">
    <property type="entry name" value="NUDIX"/>
    <property type="match status" value="1"/>
</dbReference>
<sequence>MPFVRIELAVMSVLNDALHVLLIKREQAPYAGSWALPGGVLRIDIDKDLEAAAQRVAQERLGVSLPYLRQQCAEGSAIRDPRAPWALSVVYRALVPLGSFEAEPGKRVEALKWVPVEEAMADQTLAFDHAQLIDQAVASTRAEVQNLQLPAGYLPAEFTLGELQSMCEALLGRRLDKSSFRRRLDDAGVVSEVPGAMRTGAFRPAQLHRLRAMEA</sequence>
<dbReference type="SUPFAM" id="SSF55811">
    <property type="entry name" value="Nudix"/>
    <property type="match status" value="1"/>
</dbReference>
<dbReference type="CDD" id="cd18873">
    <property type="entry name" value="NUDIX_NadM_like"/>
    <property type="match status" value="1"/>
</dbReference>
<dbReference type="EMBL" id="JAQQXS010000012">
    <property type="protein sequence ID" value="MDC8786235.1"/>
    <property type="molecule type" value="Genomic_DNA"/>
</dbReference>
<dbReference type="Gene3D" id="1.10.10.10">
    <property type="entry name" value="Winged helix-like DNA-binding domain superfamily/Winged helix DNA-binding domain"/>
    <property type="match status" value="1"/>
</dbReference>
<dbReference type="SUPFAM" id="SSF46785">
    <property type="entry name" value="Winged helix' DNA-binding domain"/>
    <property type="match status" value="1"/>
</dbReference>
<proteinExistence type="predicted"/>
<evidence type="ECO:0000259" key="1">
    <source>
        <dbReference type="PROSITE" id="PS51462"/>
    </source>
</evidence>
<dbReference type="RefSeq" id="WP_273597352.1">
    <property type="nucleotide sequence ID" value="NZ_JAQQXS010000012.1"/>
</dbReference>
<dbReference type="InterPro" id="IPR054105">
    <property type="entry name" value="WHD_NrtR"/>
</dbReference>